<dbReference type="SUPFAM" id="SSF51735">
    <property type="entry name" value="NAD(P)-binding Rossmann-fold domains"/>
    <property type="match status" value="1"/>
</dbReference>
<gene>
    <name evidence="3" type="ORF">CGC43_02235</name>
</gene>
<dbReference type="InterPro" id="IPR018931">
    <property type="entry name" value="DUF2520"/>
</dbReference>
<dbReference type="PANTHER" id="PTHR40459:SF1">
    <property type="entry name" value="CONSERVED HYPOTHETICAL ALANINE AND LEUCINE RICH PROTEIN"/>
    <property type="match status" value="1"/>
</dbReference>
<evidence type="ECO:0000313" key="3">
    <source>
        <dbReference type="EMBL" id="AXH29479.1"/>
    </source>
</evidence>
<dbReference type="KEGG" id="foo:CGC45_02210"/>
<dbReference type="AlphaFoldDB" id="A0A345JQ83"/>
<dbReference type="GO" id="GO:0016491">
    <property type="term" value="F:oxidoreductase activity"/>
    <property type="evidence" value="ECO:0007669"/>
    <property type="project" value="UniProtKB-KW"/>
</dbReference>
<dbReference type="Pfam" id="PF10728">
    <property type="entry name" value="DUF2520"/>
    <property type="match status" value="1"/>
</dbReference>
<accession>A0A345JQ83</accession>
<dbReference type="Gene3D" id="1.10.1040.20">
    <property type="entry name" value="ProC-like, C-terminal domain"/>
    <property type="match status" value="1"/>
</dbReference>
<name>A0A345JQ83_9GAMM</name>
<dbReference type="SUPFAM" id="SSF48179">
    <property type="entry name" value="6-phosphogluconate dehydrogenase C-terminal domain-like"/>
    <property type="match status" value="1"/>
</dbReference>
<keyword evidence="1" id="KW-0560">Oxidoreductase</keyword>
<reference evidence="3 4" key="1">
    <citation type="submission" date="2017-07" db="EMBL/GenBank/DDBJ databases">
        <title>Complete genome sequences and comparative analysis of the novel pathogen Francisella opportunistica.</title>
        <authorList>
            <person name="Dietrich E.A."/>
            <person name="Kingry L.C."/>
            <person name="Petersen J.M."/>
        </authorList>
    </citation>
    <scope>NUCLEOTIDE SEQUENCE [LARGE SCALE GENOMIC DNA]</scope>
    <source>
        <strain evidence="3 4">14-2155</strain>
    </source>
</reference>
<dbReference type="PANTHER" id="PTHR40459">
    <property type="entry name" value="CONSERVED HYPOTHETICAL ALANINE AND LEUCINE RICH PROTEIN"/>
    <property type="match status" value="1"/>
</dbReference>
<keyword evidence="4" id="KW-1185">Reference proteome</keyword>
<protein>
    <submittedName>
        <fullName evidence="3">DUF2520 domain-containing protein</fullName>
    </submittedName>
</protein>
<dbReference type="InterPro" id="IPR037108">
    <property type="entry name" value="TM1727-like_C_sf"/>
</dbReference>
<dbReference type="RefSeq" id="WP_071628765.1">
    <property type="nucleotide sequence ID" value="NZ_CP022375.1"/>
</dbReference>
<evidence type="ECO:0000313" key="4">
    <source>
        <dbReference type="Proteomes" id="UP000253862"/>
    </source>
</evidence>
<proteinExistence type="predicted"/>
<evidence type="ECO:0000256" key="1">
    <source>
        <dbReference type="ARBA" id="ARBA00023002"/>
    </source>
</evidence>
<dbReference type="EMBL" id="CP022375">
    <property type="protein sequence ID" value="AXH29479.1"/>
    <property type="molecule type" value="Genomic_DNA"/>
</dbReference>
<dbReference type="OrthoDB" id="8650434at2"/>
<sequence length="238" mass="27613">MQQVPRYVIVGNGNVATHMCYYFECLKLDFKQWSRNKPLDNLDNLLDNATHVLVLIKDAEIQSFIQKHLLNRLDNLIIVHFSGLLNIENAYSTHPLQSFPNKSLYSLDEYKSIAFITTDKNIAFSQLLPKLPNANFCISKNDKAYYHAMCALANNVTTLIWKKFYSEMENRFEIKANYLKPFLERTFKNIEQNHHALSGPIARGDNITLQKDLDALAGDDFYDFFKAIVNQFSFKEKI</sequence>
<feature type="domain" description="DUF2520" evidence="2">
    <location>
        <begin position="125"/>
        <end position="227"/>
    </location>
</feature>
<dbReference type="Proteomes" id="UP000253862">
    <property type="component" value="Chromosome"/>
</dbReference>
<dbReference type="InterPro" id="IPR008927">
    <property type="entry name" value="6-PGluconate_DH-like_C_sf"/>
</dbReference>
<dbReference type="InterPro" id="IPR036291">
    <property type="entry name" value="NAD(P)-bd_dom_sf"/>
</dbReference>
<evidence type="ECO:0000259" key="2">
    <source>
        <dbReference type="Pfam" id="PF10728"/>
    </source>
</evidence>
<organism evidence="3 4">
    <name type="scientific">Francisella opportunistica</name>
    <dbReference type="NCBI Taxonomy" id="2016517"/>
    <lineage>
        <taxon>Bacteria</taxon>
        <taxon>Pseudomonadati</taxon>
        <taxon>Pseudomonadota</taxon>
        <taxon>Gammaproteobacteria</taxon>
        <taxon>Thiotrichales</taxon>
        <taxon>Francisellaceae</taxon>
        <taxon>Francisella</taxon>
    </lineage>
</organism>